<evidence type="ECO:0000313" key="2">
    <source>
        <dbReference type="EMBL" id="CAI5715380.1"/>
    </source>
</evidence>
<reference evidence="2" key="1">
    <citation type="submission" date="2022-12" db="EMBL/GenBank/DDBJ databases">
        <authorList>
            <person name="Webb A."/>
        </authorList>
    </citation>
    <scope>NUCLEOTIDE SEQUENCE</scope>
    <source>
        <strain evidence="2">Pd1</strain>
    </source>
</reference>
<gene>
    <name evidence="2" type="ORF">PDE001_LOCUS1314</name>
</gene>
<protein>
    <recommendedName>
        <fullName evidence="4">RxLR effector protein</fullName>
    </recommendedName>
</protein>
<sequence>MRLLLWVLLVVLIALQVNASSPEHPKATKALESGSVLSAQNDAQDERYLRRADDKIASAEEERIYIEVLKPSFQNRIASTEFRQF</sequence>
<comment type="caution">
    <text evidence="2">The sequence shown here is derived from an EMBL/GenBank/DDBJ whole genome shotgun (WGS) entry which is preliminary data.</text>
</comment>
<feature type="signal peptide" evidence="1">
    <location>
        <begin position="1"/>
        <end position="19"/>
    </location>
</feature>
<keyword evidence="1" id="KW-0732">Signal</keyword>
<evidence type="ECO:0000313" key="3">
    <source>
        <dbReference type="Proteomes" id="UP001162029"/>
    </source>
</evidence>
<dbReference type="AlphaFoldDB" id="A0AAV0T9T1"/>
<keyword evidence="3" id="KW-1185">Reference proteome</keyword>
<accession>A0AAV0T9T1</accession>
<dbReference type="Proteomes" id="UP001162029">
    <property type="component" value="Unassembled WGS sequence"/>
</dbReference>
<evidence type="ECO:0000256" key="1">
    <source>
        <dbReference type="SAM" id="SignalP"/>
    </source>
</evidence>
<feature type="chain" id="PRO_5043773894" description="RxLR effector protein" evidence="1">
    <location>
        <begin position="20"/>
        <end position="85"/>
    </location>
</feature>
<name>A0AAV0T9T1_9STRA</name>
<dbReference type="EMBL" id="CANTFM010000222">
    <property type="protein sequence ID" value="CAI5715380.1"/>
    <property type="molecule type" value="Genomic_DNA"/>
</dbReference>
<evidence type="ECO:0008006" key="4">
    <source>
        <dbReference type="Google" id="ProtNLM"/>
    </source>
</evidence>
<organism evidence="2 3">
    <name type="scientific">Peronospora destructor</name>
    <dbReference type="NCBI Taxonomy" id="86335"/>
    <lineage>
        <taxon>Eukaryota</taxon>
        <taxon>Sar</taxon>
        <taxon>Stramenopiles</taxon>
        <taxon>Oomycota</taxon>
        <taxon>Peronosporomycetes</taxon>
        <taxon>Peronosporales</taxon>
        <taxon>Peronosporaceae</taxon>
        <taxon>Peronospora</taxon>
    </lineage>
</organism>
<proteinExistence type="predicted"/>